<dbReference type="EMBL" id="LAZR01000180">
    <property type="protein sequence ID" value="KKN83753.1"/>
    <property type="molecule type" value="Genomic_DNA"/>
</dbReference>
<comment type="caution">
    <text evidence="2">The sequence shown here is derived from an EMBL/GenBank/DDBJ whole genome shotgun (WGS) entry which is preliminary data.</text>
</comment>
<dbReference type="PANTHER" id="PTHR30441">
    <property type="entry name" value="DUF748 DOMAIN-CONTAINING PROTEIN"/>
    <property type="match status" value="1"/>
</dbReference>
<reference evidence="2" key="1">
    <citation type="journal article" date="2015" name="Nature">
        <title>Complex archaea that bridge the gap between prokaryotes and eukaryotes.</title>
        <authorList>
            <person name="Spang A."/>
            <person name="Saw J.H."/>
            <person name="Jorgensen S.L."/>
            <person name="Zaremba-Niedzwiedzka K."/>
            <person name="Martijn J."/>
            <person name="Lind A.E."/>
            <person name="van Eijk R."/>
            <person name="Schleper C."/>
            <person name="Guy L."/>
            <person name="Ettema T.J."/>
        </authorList>
    </citation>
    <scope>NUCLEOTIDE SEQUENCE</scope>
</reference>
<keyword evidence="1" id="KW-0812">Transmembrane</keyword>
<protein>
    <submittedName>
        <fullName evidence="2">Uncharacterized protein</fullName>
    </submittedName>
</protein>
<sequence>MTTATTTRRSRRPRLLRQARVWYRRRHRPRAWWQKALRVAVFAVVLAGGAYVTMPWWLPTRWLGDLIAADLADKTGLDVQIGRVSVSWSGGVELYGFQIDAPPDFGGEVMLTIQRVRADFSPLTFLASKRIAWLQLDQPTLHLAVDEAGNANVDALRGLLAGPQPERIIVHRAAISVSLPHHSDQLHLTVNDMQFKAGRLQQFGSVVVAASLQQGDENAPMSLHVESGNGNQQVAARAQFHFSNVDLAQLSLPAFLPLPLNELAGRASGAIEVRINREGMVDRFQLDLSVDDLAIDPSGGPAWPVIAEAHLRVEGVYDPLQANGRLEIHSLTVRLPEALELTGDAVVFTDALVGNWEAIESVHLDGRIYPARLAAMARPRSDMPDSDLGVDGPVRLTVEMTHRGPTCIVAASLDATDAVVRQADHILKPAGRRLKLAVRGRVDDRNWTCRIDESRLVLGDNELTGAGTVRHLNRRLKHWLDGRQPTGRAILDDLANVSWEGAWRIGDLAALAQLWPDRPAYLADIQQAGSISGAWSIGAGPGHGLTASIHIPSRTTLAVSPQVVKLAGQAVDVQLTANIDADSAAVRDVELELSSGAGRVQLSQGLVTFSDKDAAVATWRMEASHVQDLLACLSGLSTFGEIRGGLRGRGEIRIGSDAATLAAELSNIHLARFRPFGPDPDTPTSRLEGRLTVTARTQRVSDDLKLTFELGGDELAWQQTAPNGLRKPLGRPLRVALAATIPQTGQARVDHFSIDLIDAALEITHVAPIGLDVIEGSFRVAATMGPGLAELVPALSDLVDEFNARGPVTLTGRFKRDRSAVDISASADASALSVGPIGKFVKPVGLLARMHMRVHGPADLSTFTIDLSEGRLGGLAVSGRATVDRVKSIAEGVLSLRADHAGALVALAPALQPFAVAGGFHVDTRWQVDEDNISAVSQFGADNLALTHNDLTLALSGGGAIETAFHRRNKTLTLAAIRLDGLRFELGRTRGWLVTDLTGPTVSVAAPTSPATSQPKPIEPLAFGGEVHLIAERIDAHQLSQWLDPKPWMVIPPELVFLRDSGSLVPKLSPEEIADLHEQAQVKLEQLLPHMRAGNVTLRATIDHMRSYNPLIARVFNLRNMRVTGSLADGQFRLAYTAGLNSGTLQRWYEIDWTQPAPLLRYGSEIRNARAEANIQPLLEWEFPGNIVTGFFSHREDFTTPLVNGIAHSLHPRHPLHPTGTAKTVAIDGSAEGQAAPKIVTKLFPGLNTAKYRYERMTAFETHKPNGEVYSDMVFTGPSYDTYMEGTTDIHHIGRYEIGVILLASPQSHEWNHAYRVGRIPILKFEGRIDDGRMFDVSVSYPLPTQAAYAIFLKNNLLYRIWLVNKQRRRQEAIDAGRPAPREEP</sequence>
<gene>
    <name evidence="2" type="ORF">LCGC14_0295780</name>
</gene>
<dbReference type="GO" id="GO:0090313">
    <property type="term" value="P:regulation of protein targeting to membrane"/>
    <property type="evidence" value="ECO:0007669"/>
    <property type="project" value="TreeGrafter"/>
</dbReference>
<keyword evidence="1" id="KW-0472">Membrane</keyword>
<dbReference type="InterPro" id="IPR052894">
    <property type="entry name" value="AsmA-related"/>
</dbReference>
<evidence type="ECO:0000256" key="1">
    <source>
        <dbReference type="SAM" id="Phobius"/>
    </source>
</evidence>
<keyword evidence="1" id="KW-1133">Transmembrane helix</keyword>
<dbReference type="PANTHER" id="PTHR30441:SF8">
    <property type="entry name" value="DUF748 DOMAIN-CONTAINING PROTEIN"/>
    <property type="match status" value="1"/>
</dbReference>
<proteinExistence type="predicted"/>
<accession>A0A0F9WXK4</accession>
<feature type="transmembrane region" description="Helical" evidence="1">
    <location>
        <begin position="36"/>
        <end position="58"/>
    </location>
</feature>
<evidence type="ECO:0000313" key="2">
    <source>
        <dbReference type="EMBL" id="KKN83753.1"/>
    </source>
</evidence>
<organism evidence="2">
    <name type="scientific">marine sediment metagenome</name>
    <dbReference type="NCBI Taxonomy" id="412755"/>
    <lineage>
        <taxon>unclassified sequences</taxon>
        <taxon>metagenomes</taxon>
        <taxon>ecological metagenomes</taxon>
    </lineage>
</organism>
<dbReference type="GO" id="GO:0005886">
    <property type="term" value="C:plasma membrane"/>
    <property type="evidence" value="ECO:0007669"/>
    <property type="project" value="TreeGrafter"/>
</dbReference>
<name>A0A0F9WXK4_9ZZZZ</name>